<proteinExistence type="predicted"/>
<dbReference type="Proteomes" id="UP000321595">
    <property type="component" value="Chromosome"/>
</dbReference>
<dbReference type="GO" id="GO:0004674">
    <property type="term" value="F:protein serine/threonine kinase activity"/>
    <property type="evidence" value="ECO:0007669"/>
    <property type="project" value="UniProtKB-KW"/>
</dbReference>
<dbReference type="InterPro" id="IPR011009">
    <property type="entry name" value="Kinase-like_dom_sf"/>
</dbReference>
<dbReference type="InterPro" id="IPR000719">
    <property type="entry name" value="Prot_kinase_dom"/>
</dbReference>
<dbReference type="KEGG" id="bbae:FRD01_04380"/>
<dbReference type="InterPro" id="IPR017441">
    <property type="entry name" value="Protein_kinase_ATP_BS"/>
</dbReference>
<dbReference type="Gene3D" id="3.30.200.20">
    <property type="entry name" value="Phosphorylase Kinase, domain 1"/>
    <property type="match status" value="1"/>
</dbReference>
<dbReference type="InterPro" id="IPR008271">
    <property type="entry name" value="Ser/Thr_kinase_AS"/>
</dbReference>
<evidence type="ECO:0000256" key="3">
    <source>
        <dbReference type="ARBA" id="ARBA00022777"/>
    </source>
</evidence>
<dbReference type="Gene3D" id="1.10.510.10">
    <property type="entry name" value="Transferase(Phosphotransferase) domain 1"/>
    <property type="match status" value="1"/>
</dbReference>
<protein>
    <submittedName>
        <fullName evidence="8">Serine/threonine protein kinase</fullName>
    </submittedName>
</protein>
<evidence type="ECO:0000313" key="8">
    <source>
        <dbReference type="EMBL" id="QED26495.1"/>
    </source>
</evidence>
<dbReference type="SUPFAM" id="SSF56112">
    <property type="entry name" value="Protein kinase-like (PK-like)"/>
    <property type="match status" value="1"/>
</dbReference>
<dbReference type="PROSITE" id="PS00107">
    <property type="entry name" value="PROTEIN_KINASE_ATP"/>
    <property type="match status" value="1"/>
</dbReference>
<dbReference type="PROSITE" id="PS50011">
    <property type="entry name" value="PROTEIN_KINASE_DOM"/>
    <property type="match status" value="1"/>
</dbReference>
<evidence type="ECO:0000313" key="9">
    <source>
        <dbReference type="Proteomes" id="UP000321595"/>
    </source>
</evidence>
<reference evidence="8 9" key="1">
    <citation type="submission" date="2019-08" db="EMBL/GenBank/DDBJ databases">
        <authorList>
            <person name="Liang Q."/>
        </authorList>
    </citation>
    <scope>NUCLEOTIDE SEQUENCE [LARGE SCALE GENOMIC DNA]</scope>
    <source>
        <strain evidence="8 9">V1718</strain>
    </source>
</reference>
<evidence type="ECO:0000256" key="5">
    <source>
        <dbReference type="PROSITE-ProRule" id="PRU10141"/>
    </source>
</evidence>
<dbReference type="PANTHER" id="PTHR43289:SF6">
    <property type="entry name" value="SERINE_THREONINE-PROTEIN KINASE NEKL-3"/>
    <property type="match status" value="1"/>
</dbReference>
<keyword evidence="8" id="KW-0723">Serine/threonine-protein kinase</keyword>
<dbReference type="GO" id="GO:0005524">
    <property type="term" value="F:ATP binding"/>
    <property type="evidence" value="ECO:0007669"/>
    <property type="project" value="UniProtKB-UniRule"/>
</dbReference>
<keyword evidence="9" id="KW-1185">Reference proteome</keyword>
<evidence type="ECO:0000259" key="7">
    <source>
        <dbReference type="PROSITE" id="PS50011"/>
    </source>
</evidence>
<feature type="binding site" evidence="5">
    <location>
        <position position="87"/>
    </location>
    <ligand>
        <name>ATP</name>
        <dbReference type="ChEBI" id="CHEBI:30616"/>
    </ligand>
</feature>
<name>A0A5B8XLL9_9DELT</name>
<dbReference type="Pfam" id="PF00069">
    <property type="entry name" value="Pkinase"/>
    <property type="match status" value="1"/>
</dbReference>
<evidence type="ECO:0000256" key="2">
    <source>
        <dbReference type="ARBA" id="ARBA00022741"/>
    </source>
</evidence>
<keyword evidence="4 5" id="KW-0067">ATP-binding</keyword>
<dbReference type="CDD" id="cd14014">
    <property type="entry name" value="STKc_PknB_like"/>
    <property type="match status" value="1"/>
</dbReference>
<feature type="domain" description="Protein kinase" evidence="7">
    <location>
        <begin position="58"/>
        <end position="324"/>
    </location>
</feature>
<keyword evidence="3 8" id="KW-0418">Kinase</keyword>
<dbReference type="PANTHER" id="PTHR43289">
    <property type="entry name" value="MITOGEN-ACTIVATED PROTEIN KINASE KINASE KINASE 20-RELATED"/>
    <property type="match status" value="1"/>
</dbReference>
<evidence type="ECO:0000256" key="4">
    <source>
        <dbReference type="ARBA" id="ARBA00022840"/>
    </source>
</evidence>
<dbReference type="SMART" id="SM00220">
    <property type="entry name" value="S_TKc"/>
    <property type="match status" value="1"/>
</dbReference>
<gene>
    <name evidence="8" type="ORF">FRD01_04380</name>
</gene>
<dbReference type="RefSeq" id="WP_146957978.1">
    <property type="nucleotide sequence ID" value="NZ_CP042467.1"/>
</dbReference>
<keyword evidence="2 5" id="KW-0547">Nucleotide-binding</keyword>
<keyword evidence="1" id="KW-0808">Transferase</keyword>
<evidence type="ECO:0000256" key="1">
    <source>
        <dbReference type="ARBA" id="ARBA00022679"/>
    </source>
</evidence>
<feature type="region of interest" description="Disordered" evidence="6">
    <location>
        <begin position="497"/>
        <end position="528"/>
    </location>
</feature>
<accession>A0A5B8XLL9</accession>
<sequence length="528" mass="57610">MTENLGEHIREREKICWKCGEKFDEALEVCPADGSRLIQLSKDDADDPLIGELFDGRFRVFKKLGEGGMGNVYAARQVDFQRDVALKLLKADYLRDENIRKRFMYEARTISGLKHPNALRLYDFGQAPPASFYMVMELLEGESLADRLAYKFLTYKDIFSIVIPVCGVLGEAHANDVVHRDLKPENIFISKVNEKQEFPKLLDFGIAKHLTDETMTKSGTLWGTPAYMSPEQAKGDRVTGLADVYAIGIILYELISGNLPFHASTQMGLAVKHISVPARSLLTIPGLRSVPKRLDDLIMSALSKDPALRPQSMEVMANELEAIVQECFSSEVLDSTPAEEVDAIALQTWLAEEQAVEEDLPRAEPASASSETLPIDTGESLARNTGNISVPTLALSPPTVFDASTRSSPVRLAIVGLVAALLVSGGALLYATYLIPASEPELLGTGQSALQGLEAPNLDPMTRAIGDGASQAAQTALRAREVSDAMKPKNSLIFVDGPEEVGRKAKRPKKKAQPAEKAPVKSAIENTF</sequence>
<dbReference type="PROSITE" id="PS00108">
    <property type="entry name" value="PROTEIN_KINASE_ST"/>
    <property type="match status" value="1"/>
</dbReference>
<evidence type="ECO:0000256" key="6">
    <source>
        <dbReference type="SAM" id="MobiDB-lite"/>
    </source>
</evidence>
<dbReference type="OrthoDB" id="9801841at2"/>
<feature type="region of interest" description="Disordered" evidence="6">
    <location>
        <begin position="359"/>
        <end position="381"/>
    </location>
</feature>
<organism evidence="8 9">
    <name type="scientific">Microvenator marinus</name>
    <dbReference type="NCBI Taxonomy" id="2600177"/>
    <lineage>
        <taxon>Bacteria</taxon>
        <taxon>Deltaproteobacteria</taxon>
        <taxon>Bradymonadales</taxon>
        <taxon>Microvenatoraceae</taxon>
        <taxon>Microvenator</taxon>
    </lineage>
</organism>
<dbReference type="AlphaFoldDB" id="A0A5B8XLL9"/>
<dbReference type="EMBL" id="CP042467">
    <property type="protein sequence ID" value="QED26495.1"/>
    <property type="molecule type" value="Genomic_DNA"/>
</dbReference>